<dbReference type="GO" id="GO:0006506">
    <property type="term" value="P:GPI anchor biosynthetic process"/>
    <property type="evidence" value="ECO:0007669"/>
    <property type="project" value="UniProtKB-KW"/>
</dbReference>
<evidence type="ECO:0000256" key="6">
    <source>
        <dbReference type="ARBA" id="ARBA00022692"/>
    </source>
</evidence>
<keyword evidence="13" id="KW-1185">Reference proteome</keyword>
<keyword evidence="6 11" id="KW-0812">Transmembrane</keyword>
<dbReference type="HOGENOM" id="CLU_022957_2_0_1"/>
<name>K0KKZ6_WICCF</name>
<organism evidence="12 13">
    <name type="scientific">Wickerhamomyces ciferrii (strain ATCC 14091 / BCRC 22168 / CBS 111 / JCM 3599 / NBRC 0793 / NRRL Y-1031 F-60-10)</name>
    <name type="common">Yeast</name>
    <name type="synonym">Pichia ciferrii</name>
    <dbReference type="NCBI Taxonomy" id="1206466"/>
    <lineage>
        <taxon>Eukaryota</taxon>
        <taxon>Fungi</taxon>
        <taxon>Dikarya</taxon>
        <taxon>Ascomycota</taxon>
        <taxon>Saccharomycotina</taxon>
        <taxon>Saccharomycetes</taxon>
        <taxon>Phaffomycetales</taxon>
        <taxon>Wickerhamomycetaceae</taxon>
        <taxon>Wickerhamomyces</taxon>
    </lineage>
</organism>
<evidence type="ECO:0000313" key="13">
    <source>
        <dbReference type="Proteomes" id="UP000009328"/>
    </source>
</evidence>
<evidence type="ECO:0000256" key="4">
    <source>
        <dbReference type="ARBA" id="ARBA00022676"/>
    </source>
</evidence>
<dbReference type="Proteomes" id="UP000009328">
    <property type="component" value="Unassembled WGS sequence"/>
</dbReference>
<evidence type="ECO:0000256" key="9">
    <source>
        <dbReference type="ARBA" id="ARBA00023136"/>
    </source>
</evidence>
<evidence type="ECO:0000256" key="8">
    <source>
        <dbReference type="ARBA" id="ARBA00022989"/>
    </source>
</evidence>
<evidence type="ECO:0000256" key="11">
    <source>
        <dbReference type="RuleBase" id="RU363075"/>
    </source>
</evidence>
<comment type="similarity">
    <text evidence="10">Belongs to the glycosyltransferase 22 family. PIGZ subfamily.</text>
</comment>
<keyword evidence="4 11" id="KW-0328">Glycosyltransferase</keyword>
<dbReference type="Pfam" id="PF03901">
    <property type="entry name" value="Glyco_transf_22"/>
    <property type="match status" value="1"/>
</dbReference>
<evidence type="ECO:0000256" key="2">
    <source>
        <dbReference type="ARBA" id="ARBA00004687"/>
    </source>
</evidence>
<keyword evidence="3" id="KW-0337">GPI-anchor biosynthesis</keyword>
<evidence type="ECO:0000256" key="3">
    <source>
        <dbReference type="ARBA" id="ARBA00022502"/>
    </source>
</evidence>
<dbReference type="GO" id="GO:0000026">
    <property type="term" value="F:alpha-1,2-mannosyltransferase activity"/>
    <property type="evidence" value="ECO:0007669"/>
    <property type="project" value="TreeGrafter"/>
</dbReference>
<accession>K0KKZ6</accession>
<evidence type="ECO:0000313" key="12">
    <source>
        <dbReference type="EMBL" id="CCH43681.1"/>
    </source>
</evidence>
<dbReference type="FunCoup" id="K0KKZ6">
    <property type="interactions" value="46"/>
</dbReference>
<protein>
    <recommendedName>
        <fullName evidence="11">Mannosyltransferase</fullName>
        <ecNumber evidence="11">2.4.1.-</ecNumber>
    </recommendedName>
</protein>
<dbReference type="STRING" id="1206466.K0KKZ6"/>
<dbReference type="AlphaFoldDB" id="K0KKZ6"/>
<dbReference type="PANTHER" id="PTHR22760">
    <property type="entry name" value="GLYCOSYLTRANSFERASE"/>
    <property type="match status" value="1"/>
</dbReference>
<keyword evidence="7 11" id="KW-0256">Endoplasmic reticulum</keyword>
<evidence type="ECO:0000256" key="5">
    <source>
        <dbReference type="ARBA" id="ARBA00022679"/>
    </source>
</evidence>
<evidence type="ECO:0000256" key="10">
    <source>
        <dbReference type="ARBA" id="ARBA00038466"/>
    </source>
</evidence>
<dbReference type="InParanoid" id="K0KKZ6"/>
<dbReference type="eggNOG" id="KOG4123">
    <property type="taxonomic scope" value="Eukaryota"/>
</dbReference>
<keyword evidence="8 11" id="KW-1133">Transmembrane helix</keyword>
<dbReference type="EC" id="2.4.1.-" evidence="11"/>
<comment type="subcellular location">
    <subcellularLocation>
        <location evidence="1 11">Endoplasmic reticulum membrane</location>
        <topology evidence="1 11">Multi-pass membrane protein</topology>
    </subcellularLocation>
</comment>
<dbReference type="InterPro" id="IPR005599">
    <property type="entry name" value="GPI_mannosylTrfase"/>
</dbReference>
<dbReference type="EMBL" id="CAIF01000088">
    <property type="protein sequence ID" value="CCH43681.1"/>
    <property type="molecule type" value="Genomic_DNA"/>
</dbReference>
<comment type="caution">
    <text evidence="11">Lacks conserved residue(s) required for the propagation of feature annotation.</text>
</comment>
<reference evidence="12 13" key="1">
    <citation type="journal article" date="2012" name="Eukaryot. Cell">
        <title>Draft genome sequence of Wickerhamomyces ciferrii NRRL Y-1031 F-60-10.</title>
        <authorList>
            <person name="Schneider J."/>
            <person name="Andrea H."/>
            <person name="Blom J."/>
            <person name="Jaenicke S."/>
            <person name="Ruckert C."/>
            <person name="Schorsch C."/>
            <person name="Szczepanowski R."/>
            <person name="Farwick M."/>
            <person name="Goesmann A."/>
            <person name="Puhler A."/>
            <person name="Schaffer S."/>
            <person name="Tauch A."/>
            <person name="Kohler T."/>
            <person name="Brinkrolf K."/>
        </authorList>
    </citation>
    <scope>NUCLEOTIDE SEQUENCE [LARGE SCALE GENOMIC DNA]</scope>
    <source>
        <strain evidence="13">ATCC 14091 / BCRC 22168 / CBS 111 / JCM 3599 / NBRC 0793 / NRRL Y-1031 F-60-10</strain>
    </source>
</reference>
<evidence type="ECO:0000256" key="7">
    <source>
        <dbReference type="ARBA" id="ARBA00022824"/>
    </source>
</evidence>
<sequence>MESKGIVMILILIDLSDHFYGYSTNIPWEFQGAPSRSLSILYLVYGPLFWLNKFIGFNSLALLYIARLQLILSYICIAEWSSRFLTSSKQEGTKSIFFIFSSYITWVYQSHTFSNSLETQLLLISLSIIQILRLQSKLKNPSKSNVTVSLLAIITSIGIFNRITFIFFLIGPSIFLLKHFWKFKSSAISFLVFFTITSFTLIYYDTKISESTEWVITPWNNFIYNKDPENLAQHGLHPYYTHLLINLPQLIGPLIIPLFFKNRFMKSTPFLSIVSGLSLLSIIPHQELRFLIPLVPLVCMCIDFKTMMRPSRVELAMKIWVVFNLVFGLIMGSLHQRGVLVTLDHLRETEFHGVQIWWKTYKPPSYILQNPNLTISEIENIHNTTEDHLIDLMGEDVSKLTHVLAQFNETLLITSSSSIGYIERLNKTFNIQKIWDYKYHLDLDHFDFNDKRTFNLGIEVYNITQLI</sequence>
<comment type="caution">
    <text evidence="12">The sequence shown here is derived from an EMBL/GenBank/DDBJ whole genome shotgun (WGS) entry which is preliminary data.</text>
</comment>
<keyword evidence="5 12" id="KW-0808">Transferase</keyword>
<gene>
    <name evidence="12" type="ORF">BN7_3235</name>
</gene>
<proteinExistence type="inferred from homology"/>
<keyword evidence="9 11" id="KW-0472">Membrane</keyword>
<dbReference type="GO" id="GO:0005789">
    <property type="term" value="C:endoplasmic reticulum membrane"/>
    <property type="evidence" value="ECO:0007669"/>
    <property type="project" value="UniProtKB-SubCell"/>
</dbReference>
<feature type="transmembrane region" description="Helical" evidence="11">
    <location>
        <begin position="148"/>
        <end position="175"/>
    </location>
</feature>
<dbReference type="PANTHER" id="PTHR22760:SF3">
    <property type="entry name" value="GPI MANNOSYLTRANSFERASE 4"/>
    <property type="match status" value="1"/>
</dbReference>
<feature type="transmembrane region" description="Helical" evidence="11">
    <location>
        <begin position="187"/>
        <end position="204"/>
    </location>
</feature>
<feature type="transmembrane region" description="Helical" evidence="11">
    <location>
        <begin position="315"/>
        <end position="334"/>
    </location>
</feature>
<evidence type="ECO:0000256" key="1">
    <source>
        <dbReference type="ARBA" id="ARBA00004477"/>
    </source>
</evidence>
<comment type="pathway">
    <text evidence="2">Glycolipid biosynthesis; glycosylphosphatidylinositol-anchor biosynthesis.</text>
</comment>
<feature type="transmembrane region" description="Helical" evidence="11">
    <location>
        <begin position="38"/>
        <end position="55"/>
    </location>
</feature>